<reference evidence="2 3" key="1">
    <citation type="journal article" date="2020" name="Nature">
        <title>Six reference-quality genomes reveal evolution of bat adaptations.</title>
        <authorList>
            <person name="Jebb D."/>
            <person name="Huang Z."/>
            <person name="Pippel M."/>
            <person name="Hughes G.M."/>
            <person name="Lavrichenko K."/>
            <person name="Devanna P."/>
            <person name="Winkler S."/>
            <person name="Jermiin L.S."/>
            <person name="Skirmuntt E.C."/>
            <person name="Katzourakis A."/>
            <person name="Burkitt-Gray L."/>
            <person name="Ray D.A."/>
            <person name="Sullivan K.A.M."/>
            <person name="Roscito J.G."/>
            <person name="Kirilenko B.M."/>
            <person name="Davalos L.M."/>
            <person name="Corthals A.P."/>
            <person name="Power M.L."/>
            <person name="Jones G."/>
            <person name="Ransome R.D."/>
            <person name="Dechmann D.K.N."/>
            <person name="Locatelli A.G."/>
            <person name="Puechmaille S.J."/>
            <person name="Fedrigo O."/>
            <person name="Jarvis E.D."/>
            <person name="Hiller M."/>
            <person name="Vernes S.C."/>
            <person name="Myers E.W."/>
            <person name="Teeling E.C."/>
        </authorList>
    </citation>
    <scope>NUCLEOTIDE SEQUENCE [LARGE SCALE GENOMIC DNA]</scope>
    <source>
        <strain evidence="2">Bat1K_MPI-CBG_1</strain>
    </source>
</reference>
<evidence type="ECO:0000313" key="2">
    <source>
        <dbReference type="EMBL" id="KAF6125143.1"/>
    </source>
</evidence>
<feature type="compositionally biased region" description="Polar residues" evidence="1">
    <location>
        <begin position="74"/>
        <end position="83"/>
    </location>
</feature>
<protein>
    <submittedName>
        <fullName evidence="2">Uncharacterized protein</fullName>
    </submittedName>
</protein>
<dbReference type="AlphaFoldDB" id="A0A834B996"/>
<comment type="caution">
    <text evidence="2">The sequence shown here is derived from an EMBL/GenBank/DDBJ whole genome shotgun (WGS) entry which is preliminary data.</text>
</comment>
<evidence type="ECO:0000256" key="1">
    <source>
        <dbReference type="SAM" id="MobiDB-lite"/>
    </source>
</evidence>
<evidence type="ECO:0000313" key="3">
    <source>
        <dbReference type="Proteomes" id="UP000664940"/>
    </source>
</evidence>
<proteinExistence type="predicted"/>
<feature type="region of interest" description="Disordered" evidence="1">
    <location>
        <begin position="70"/>
        <end position="91"/>
    </location>
</feature>
<accession>A0A834B996</accession>
<sequence>MLPDVVTVTTDAVSLTAACLGAGPQRLPIAAASISQVLAEASGALPKGTLSHQLHPHCANLSSWCEASGPQCPTRPQGQQEGVQASEPHGHLPCPRRPARVWVLSFALFRILNARPAPFSAVGLRRAGTWKCTGLVHSPW</sequence>
<name>A0A834B996_9CHIR</name>
<organism evidence="2 3">
    <name type="scientific">Phyllostomus discolor</name>
    <name type="common">pale spear-nosed bat</name>
    <dbReference type="NCBI Taxonomy" id="89673"/>
    <lineage>
        <taxon>Eukaryota</taxon>
        <taxon>Metazoa</taxon>
        <taxon>Chordata</taxon>
        <taxon>Craniata</taxon>
        <taxon>Vertebrata</taxon>
        <taxon>Euteleostomi</taxon>
        <taxon>Mammalia</taxon>
        <taxon>Eutheria</taxon>
        <taxon>Laurasiatheria</taxon>
        <taxon>Chiroptera</taxon>
        <taxon>Yangochiroptera</taxon>
        <taxon>Phyllostomidae</taxon>
        <taxon>Phyllostominae</taxon>
        <taxon>Phyllostomus</taxon>
    </lineage>
</organism>
<dbReference type="Proteomes" id="UP000664940">
    <property type="component" value="Unassembled WGS sequence"/>
</dbReference>
<gene>
    <name evidence="2" type="ORF">HJG60_009684</name>
</gene>
<dbReference type="EMBL" id="JABVXQ010000002">
    <property type="protein sequence ID" value="KAF6125143.1"/>
    <property type="molecule type" value="Genomic_DNA"/>
</dbReference>